<organism evidence="9 10">
    <name type="scientific">Hypothenemus hampei</name>
    <name type="common">Coffee berry borer</name>
    <dbReference type="NCBI Taxonomy" id="57062"/>
    <lineage>
        <taxon>Eukaryota</taxon>
        <taxon>Metazoa</taxon>
        <taxon>Ecdysozoa</taxon>
        <taxon>Arthropoda</taxon>
        <taxon>Hexapoda</taxon>
        <taxon>Insecta</taxon>
        <taxon>Pterygota</taxon>
        <taxon>Neoptera</taxon>
        <taxon>Endopterygota</taxon>
        <taxon>Coleoptera</taxon>
        <taxon>Polyphaga</taxon>
        <taxon>Cucujiformia</taxon>
        <taxon>Curculionidae</taxon>
        <taxon>Scolytinae</taxon>
        <taxon>Hypothenemus</taxon>
    </lineage>
</organism>
<dbReference type="InterPro" id="IPR011993">
    <property type="entry name" value="PH-like_dom_sf"/>
</dbReference>
<dbReference type="Gene3D" id="2.60.200.20">
    <property type="match status" value="1"/>
</dbReference>
<evidence type="ECO:0000256" key="7">
    <source>
        <dbReference type="SAM" id="MobiDB-lite"/>
    </source>
</evidence>
<dbReference type="AlphaFoldDB" id="A0ABD1FCB6"/>
<dbReference type="EMBL" id="JBDJPC010000001">
    <property type="protein sequence ID" value="KAL1516912.1"/>
    <property type="molecule type" value="Genomic_DNA"/>
</dbReference>
<dbReference type="SMART" id="SM00233">
    <property type="entry name" value="PH"/>
    <property type="match status" value="1"/>
</dbReference>
<reference evidence="9 10" key="1">
    <citation type="submission" date="2024-05" db="EMBL/GenBank/DDBJ databases">
        <title>Genetic variation in Jamaican populations of the coffee berry borer (Hypothenemus hampei).</title>
        <authorList>
            <person name="Errbii M."/>
            <person name="Myrie A."/>
        </authorList>
    </citation>
    <scope>NUCLEOTIDE SEQUENCE [LARGE SCALE GENOMIC DNA]</scope>
    <source>
        <strain evidence="9">JA-Hopewell-2020-01-JO</strain>
        <tissue evidence="9">Whole body</tissue>
    </source>
</reference>
<feature type="compositionally biased region" description="Basic and acidic residues" evidence="7">
    <location>
        <begin position="430"/>
        <end position="441"/>
    </location>
</feature>
<feature type="region of interest" description="Disordered" evidence="7">
    <location>
        <begin position="1041"/>
        <end position="1095"/>
    </location>
</feature>
<dbReference type="Gene3D" id="2.30.29.30">
    <property type="entry name" value="Pleckstrin-homology domain (PH domain)/Phosphotyrosine-binding domain (PTB)"/>
    <property type="match status" value="1"/>
</dbReference>
<dbReference type="FunFam" id="2.60.200.20:FF:000004">
    <property type="entry name" value="pleckstrin homology-like domain family B member 1 isoform X1"/>
    <property type="match status" value="1"/>
</dbReference>
<evidence type="ECO:0000256" key="5">
    <source>
        <dbReference type="ARBA" id="ARBA00077655"/>
    </source>
</evidence>
<feature type="compositionally biased region" description="Low complexity" evidence="7">
    <location>
        <begin position="189"/>
        <end position="199"/>
    </location>
</feature>
<dbReference type="InterPro" id="IPR001849">
    <property type="entry name" value="PH_domain"/>
</dbReference>
<dbReference type="Pfam" id="PF00169">
    <property type="entry name" value="PH"/>
    <property type="match status" value="1"/>
</dbReference>
<dbReference type="InterPro" id="IPR008984">
    <property type="entry name" value="SMAD_FHA_dom_sf"/>
</dbReference>
<evidence type="ECO:0000256" key="4">
    <source>
        <dbReference type="ARBA" id="ARBA00069090"/>
    </source>
</evidence>
<accession>A0ABD1FCB6</accession>
<keyword evidence="2" id="KW-0597">Phosphoprotein</keyword>
<protein>
    <recommendedName>
        <fullName evidence="4">Pleckstrin homology-like domain family B member 1</fullName>
    </recommendedName>
    <alternativeName>
        <fullName evidence="5">Protein LL5-alpha</fullName>
    </alternativeName>
</protein>
<dbReference type="FunFam" id="2.30.29.30:FF:000006">
    <property type="entry name" value="Pleckstrin homology like domain family B member 1"/>
    <property type="match status" value="1"/>
</dbReference>
<evidence type="ECO:0000313" key="9">
    <source>
        <dbReference type="EMBL" id="KAL1516912.1"/>
    </source>
</evidence>
<keyword evidence="10" id="KW-1185">Reference proteome</keyword>
<gene>
    <name evidence="9" type="ORF">ABEB36_000745</name>
</gene>
<feature type="region of interest" description="Disordered" evidence="7">
    <location>
        <begin position="430"/>
        <end position="477"/>
    </location>
</feature>
<feature type="compositionally biased region" description="Basic and acidic residues" evidence="7">
    <location>
        <begin position="655"/>
        <end position="666"/>
    </location>
</feature>
<evidence type="ECO:0000256" key="1">
    <source>
        <dbReference type="ARBA" id="ARBA00022481"/>
    </source>
</evidence>
<feature type="region of interest" description="Disordered" evidence="7">
    <location>
        <begin position="171"/>
        <end position="199"/>
    </location>
</feature>
<dbReference type="Proteomes" id="UP001566132">
    <property type="component" value="Unassembled WGS sequence"/>
</dbReference>
<dbReference type="PROSITE" id="PS50003">
    <property type="entry name" value="PH_DOMAIN"/>
    <property type="match status" value="1"/>
</dbReference>
<feature type="compositionally biased region" description="Pro residues" evidence="7">
    <location>
        <begin position="464"/>
        <end position="475"/>
    </location>
</feature>
<dbReference type="SUPFAM" id="SSF50729">
    <property type="entry name" value="PH domain-like"/>
    <property type="match status" value="1"/>
</dbReference>
<dbReference type="InterPro" id="IPR027267">
    <property type="entry name" value="AH/BAR_dom_sf"/>
</dbReference>
<dbReference type="InterPro" id="IPR052212">
    <property type="entry name" value="PH-like_domain"/>
</dbReference>
<name>A0ABD1FCB6_HYPHA</name>
<evidence type="ECO:0000256" key="3">
    <source>
        <dbReference type="ARBA" id="ARBA00023054"/>
    </source>
</evidence>
<keyword evidence="1" id="KW-0488">Methylation</keyword>
<feature type="compositionally biased region" description="Basic and acidic residues" evidence="7">
    <location>
        <begin position="1069"/>
        <end position="1087"/>
    </location>
</feature>
<feature type="compositionally biased region" description="Basic and acidic residues" evidence="7">
    <location>
        <begin position="1041"/>
        <end position="1062"/>
    </location>
</feature>
<evidence type="ECO:0000256" key="6">
    <source>
        <dbReference type="SAM" id="Coils"/>
    </source>
</evidence>
<dbReference type="Pfam" id="PF00498">
    <property type="entry name" value="FHA"/>
    <property type="match status" value="1"/>
</dbReference>
<dbReference type="PANTHER" id="PTHR12156">
    <property type="entry name" value="PLECKSTRIN HOMOLOGY-LIKE DOMAIN, FAMILY B, MEMBER 3"/>
    <property type="match status" value="1"/>
</dbReference>
<dbReference type="PANTHER" id="PTHR12156:SF5">
    <property type="entry name" value="FI18040P1"/>
    <property type="match status" value="1"/>
</dbReference>
<feature type="coiled-coil region" evidence="6">
    <location>
        <begin position="669"/>
        <end position="749"/>
    </location>
</feature>
<keyword evidence="3 6" id="KW-0175">Coiled coil</keyword>
<proteinExistence type="predicted"/>
<feature type="region of interest" description="Disordered" evidence="7">
    <location>
        <begin position="638"/>
        <end position="666"/>
    </location>
</feature>
<dbReference type="InterPro" id="IPR000253">
    <property type="entry name" value="FHA_dom"/>
</dbReference>
<feature type="domain" description="PH" evidence="8">
    <location>
        <begin position="1160"/>
        <end position="1262"/>
    </location>
</feature>
<evidence type="ECO:0000256" key="2">
    <source>
        <dbReference type="ARBA" id="ARBA00022553"/>
    </source>
</evidence>
<comment type="caution">
    <text evidence="9">The sequence shown here is derived from an EMBL/GenBank/DDBJ whole genome shotgun (WGS) entry which is preliminary data.</text>
</comment>
<evidence type="ECO:0000313" key="10">
    <source>
        <dbReference type="Proteomes" id="UP001566132"/>
    </source>
</evidence>
<sequence>MFRIKLPCRNNMSGVTLAGGAPPAGAPDLGDVGGRALKLQTDTPHLVSMGGDRLSTSVTLHPLPPGRVTLGSGAGVDIPIQGTGVSPLHCHIENSEGVVTIYPLSENLSIDGIQVNGPTRLSQGVMLTIGRSNYLRFNHPAEAKLMKSVLPNPRISMAPITFEPADVNYQKFNKKPPAVPRKSTRDSLSDSGSDDPPSSIMTKVSKFEYLAAQNLKKSYSPKVFTSNVPTVNVPVKDVLGKDIDSLRKSLPQSAVNYVELNTNEKQQTKLHGQTIFTKQKQAQYVNVTLNETRNINNRVIIYENGCIPKTTNVNNIEQQDLNNKSVTKNVNVNRIVNAPSPSFNRNPTQYYRSVTPSPMSNNIKIEHRRSGSVGELPANFVEDINSLTSRKHEAEIKRNQAQRDRIKEQELEKVEKQRLEEILNMCAEYERQSHTQSEKSKPPTPNRIITNGSLPRDKRGHLGPPSPFSTPPPSPLEILHNELLKQSNHYENLSISHGKPELPARPSPYENVEVGRAELRNKQSEPVSPYENVILHSPYPPSPRTRIKTFVTANKDSNIKAVEESIDSKFAVIETERKLLKEAEKVLRKNLHNSKEITDDNFDLGDLEPRKSTPTKFLYSFESDDKSCEIKKSLHSSKKKEELEDSLNNTSTLELSKDYNPESEDTQRLERLKKEKKDILAVISRIKRQMNEIEMQEEELHRVMEVEKALINGEFASKQLELEKIEIKKQKLLKRAQRIEDSMRDCQTKQEKDQEECKTKLNIAQEVMKQVDEKLKSTDKTSIEYETVFEEYLQAQEQLDNERKNFEDLEFHHLEEEADWLASREELQREIADLSKRIENLKVNIHDLDNQRQKTSKANSNEYKTIEKQKLECMVRLEEIRNRLSSIDSELTLYSNQESDPEISTESDDSIQSKEIGNHKFFHQITDLSCSMIVSKETVSISPDYNMSQSFNEKLLQDKCVLDGGIAKKFPSQDDIDRISKVTSNAPIIGEDPSSLGRKAIESLKEIERNRHLHLCQQGSQVIEQERKRVLALKQRVQEEVKSQWAQQKHDSRISSESDDTRISSPEIENNHELKAVNADETRMSKEDEVENSPRPLSEISEMSLEVGETLNKKRNKPISDKQRPLTRYLPIRGSDLDLRHHIETAGHQVVLCPHVIINSNTCRGFLHKKGAKLNGWSRRWFVFDRNKHTLTYYADKSEKKARGGAYFQAIEEVYLDHLNNVKSPNPHLTFIVKTHERLYYLMAPSPEAMRIWVDVIFTGAEGYREFEHGT</sequence>
<dbReference type="SUPFAM" id="SSF103657">
    <property type="entry name" value="BAR/IMD domain-like"/>
    <property type="match status" value="1"/>
</dbReference>
<evidence type="ECO:0000259" key="8">
    <source>
        <dbReference type="PROSITE" id="PS50003"/>
    </source>
</evidence>
<feature type="coiled-coil region" evidence="6">
    <location>
        <begin position="785"/>
        <end position="897"/>
    </location>
</feature>
<dbReference type="SUPFAM" id="SSF49879">
    <property type="entry name" value="SMAD/FHA domain"/>
    <property type="match status" value="1"/>
</dbReference>